<reference evidence="2" key="1">
    <citation type="journal article" date="2020" name="Stud. Mycol.">
        <title>101 Dothideomycetes genomes: a test case for predicting lifestyles and emergence of pathogens.</title>
        <authorList>
            <person name="Haridas S."/>
            <person name="Albert R."/>
            <person name="Binder M."/>
            <person name="Bloem J."/>
            <person name="Labutti K."/>
            <person name="Salamov A."/>
            <person name="Andreopoulos B."/>
            <person name="Baker S."/>
            <person name="Barry K."/>
            <person name="Bills G."/>
            <person name="Bluhm B."/>
            <person name="Cannon C."/>
            <person name="Castanera R."/>
            <person name="Culley D."/>
            <person name="Daum C."/>
            <person name="Ezra D."/>
            <person name="Gonzalez J."/>
            <person name="Henrissat B."/>
            <person name="Kuo A."/>
            <person name="Liang C."/>
            <person name="Lipzen A."/>
            <person name="Lutzoni F."/>
            <person name="Magnuson J."/>
            <person name="Mondo S."/>
            <person name="Nolan M."/>
            <person name="Ohm R."/>
            <person name="Pangilinan J."/>
            <person name="Park H.-J."/>
            <person name="Ramirez L."/>
            <person name="Alfaro M."/>
            <person name="Sun H."/>
            <person name="Tritt A."/>
            <person name="Yoshinaga Y."/>
            <person name="Zwiers L.-H."/>
            <person name="Turgeon B."/>
            <person name="Goodwin S."/>
            <person name="Spatafora J."/>
            <person name="Crous P."/>
            <person name="Grigoriev I."/>
        </authorList>
    </citation>
    <scope>NUCLEOTIDE SEQUENCE</scope>
    <source>
        <strain evidence="2">CBS 125425</strain>
    </source>
</reference>
<keyword evidence="1" id="KW-0812">Transmembrane</keyword>
<organism evidence="2 3">
    <name type="scientific">Polyplosphaeria fusca</name>
    <dbReference type="NCBI Taxonomy" id="682080"/>
    <lineage>
        <taxon>Eukaryota</taxon>
        <taxon>Fungi</taxon>
        <taxon>Dikarya</taxon>
        <taxon>Ascomycota</taxon>
        <taxon>Pezizomycotina</taxon>
        <taxon>Dothideomycetes</taxon>
        <taxon>Pleosporomycetidae</taxon>
        <taxon>Pleosporales</taxon>
        <taxon>Tetraplosphaeriaceae</taxon>
        <taxon>Polyplosphaeria</taxon>
    </lineage>
</organism>
<gene>
    <name evidence="2" type="ORF">EJ04DRAFT_517696</name>
</gene>
<protein>
    <submittedName>
        <fullName evidence="2">Uncharacterized protein</fullName>
    </submittedName>
</protein>
<keyword evidence="3" id="KW-1185">Reference proteome</keyword>
<proteinExistence type="predicted"/>
<comment type="caution">
    <text evidence="2">The sequence shown here is derived from an EMBL/GenBank/DDBJ whole genome shotgun (WGS) entry which is preliminary data.</text>
</comment>
<keyword evidence="1" id="KW-0472">Membrane</keyword>
<dbReference type="EMBL" id="ML996409">
    <property type="protein sequence ID" value="KAF2726682.1"/>
    <property type="molecule type" value="Genomic_DNA"/>
</dbReference>
<evidence type="ECO:0000313" key="2">
    <source>
        <dbReference type="EMBL" id="KAF2726682.1"/>
    </source>
</evidence>
<keyword evidence="1" id="KW-1133">Transmembrane helix</keyword>
<name>A0A9P4QL06_9PLEO</name>
<sequence length="51" mass="5357">MSASTLCPFRYTLYSLLVLVLLFCTTTPLATYVVLFCDASGNDSSGSGGSI</sequence>
<accession>A0A9P4QL06</accession>
<dbReference type="AlphaFoldDB" id="A0A9P4QL06"/>
<dbReference type="Proteomes" id="UP000799444">
    <property type="component" value="Unassembled WGS sequence"/>
</dbReference>
<evidence type="ECO:0000256" key="1">
    <source>
        <dbReference type="SAM" id="Phobius"/>
    </source>
</evidence>
<feature type="transmembrane region" description="Helical" evidence="1">
    <location>
        <begin position="12"/>
        <end position="35"/>
    </location>
</feature>
<evidence type="ECO:0000313" key="3">
    <source>
        <dbReference type="Proteomes" id="UP000799444"/>
    </source>
</evidence>